<evidence type="ECO:0000256" key="1">
    <source>
        <dbReference type="ARBA" id="ARBA00010220"/>
    </source>
</evidence>
<dbReference type="Pfam" id="PF00017">
    <property type="entry name" value="SH2"/>
    <property type="match status" value="1"/>
</dbReference>
<evidence type="ECO:0000259" key="6">
    <source>
        <dbReference type="PROSITE" id="PS50001"/>
    </source>
</evidence>
<evidence type="ECO:0000256" key="2">
    <source>
        <dbReference type="ARBA" id="ARBA00022553"/>
    </source>
</evidence>
<dbReference type="PANTHER" id="PTHR10872:SF1">
    <property type="entry name" value="SH2B ADAPTER PROTEIN 3"/>
    <property type="match status" value="1"/>
</dbReference>
<evidence type="ECO:0000256" key="3">
    <source>
        <dbReference type="ARBA" id="ARBA00022999"/>
    </source>
</evidence>
<dbReference type="GO" id="GO:0035556">
    <property type="term" value="P:intracellular signal transduction"/>
    <property type="evidence" value="ECO:0007669"/>
    <property type="project" value="TreeGrafter"/>
</dbReference>
<keyword evidence="3 4" id="KW-0727">SH2 domain</keyword>
<feature type="compositionally biased region" description="Polar residues" evidence="5">
    <location>
        <begin position="579"/>
        <end position="591"/>
    </location>
</feature>
<dbReference type="InterPro" id="IPR011993">
    <property type="entry name" value="PH-like_dom_sf"/>
</dbReference>
<dbReference type="PROSITE" id="PS50003">
    <property type="entry name" value="PH_DOMAIN"/>
    <property type="match status" value="1"/>
</dbReference>
<dbReference type="InterPro" id="IPR036860">
    <property type="entry name" value="SH2_dom_sf"/>
</dbReference>
<evidence type="ECO:0000256" key="5">
    <source>
        <dbReference type="SAM" id="MobiDB-lite"/>
    </source>
</evidence>
<keyword evidence="2" id="KW-0597">Phosphoprotein</keyword>
<dbReference type="SUPFAM" id="SSF55550">
    <property type="entry name" value="SH2 domain"/>
    <property type="match status" value="1"/>
</dbReference>
<feature type="region of interest" description="Disordered" evidence="5">
    <location>
        <begin position="579"/>
        <end position="648"/>
    </location>
</feature>
<comment type="caution">
    <text evidence="8">The sequence shown here is derived from an EMBL/GenBank/DDBJ whole genome shotgun (WGS) entry which is preliminary data.</text>
</comment>
<dbReference type="SUPFAM" id="SSF109805">
    <property type="entry name" value="Phenylalanine zipper"/>
    <property type="match status" value="1"/>
</dbReference>
<name>A0A8T3CDI2_9TELE</name>
<dbReference type="GO" id="GO:0005068">
    <property type="term" value="F:transmembrane receptor protein tyrosine kinase adaptor activity"/>
    <property type="evidence" value="ECO:0007669"/>
    <property type="project" value="TreeGrafter"/>
</dbReference>
<dbReference type="Gene3D" id="2.30.29.30">
    <property type="entry name" value="Pleckstrin-homology domain (PH domain)/Phosphotyrosine-binding domain (PTB)"/>
    <property type="match status" value="1"/>
</dbReference>
<dbReference type="Gene3D" id="3.30.505.10">
    <property type="entry name" value="SH2 domain"/>
    <property type="match status" value="1"/>
</dbReference>
<proteinExistence type="inferred from homology"/>
<dbReference type="EMBL" id="JAERUA010000025">
    <property type="protein sequence ID" value="KAI1881930.1"/>
    <property type="molecule type" value="Genomic_DNA"/>
</dbReference>
<organism evidence="8 9">
    <name type="scientific">Albula goreensis</name>
    <dbReference type="NCBI Taxonomy" id="1534307"/>
    <lineage>
        <taxon>Eukaryota</taxon>
        <taxon>Metazoa</taxon>
        <taxon>Chordata</taxon>
        <taxon>Craniata</taxon>
        <taxon>Vertebrata</taxon>
        <taxon>Euteleostomi</taxon>
        <taxon>Actinopterygii</taxon>
        <taxon>Neopterygii</taxon>
        <taxon>Teleostei</taxon>
        <taxon>Albuliformes</taxon>
        <taxon>Albulidae</taxon>
        <taxon>Albula</taxon>
    </lineage>
</organism>
<gene>
    <name evidence="8" type="ORF">AGOR_G00244670</name>
</gene>
<feature type="compositionally biased region" description="Polar residues" evidence="5">
    <location>
        <begin position="600"/>
        <end position="613"/>
    </location>
</feature>
<dbReference type="PROSITE" id="PS50001">
    <property type="entry name" value="SH2"/>
    <property type="match status" value="1"/>
</dbReference>
<dbReference type="Pfam" id="PF08916">
    <property type="entry name" value="Phe_ZIP"/>
    <property type="match status" value="1"/>
</dbReference>
<dbReference type="CDD" id="cd01231">
    <property type="entry name" value="PH_SH2B_family"/>
    <property type="match status" value="1"/>
</dbReference>
<evidence type="ECO:0000256" key="4">
    <source>
        <dbReference type="PROSITE-ProRule" id="PRU00191"/>
    </source>
</evidence>
<dbReference type="SMART" id="SM00252">
    <property type="entry name" value="SH2"/>
    <property type="match status" value="1"/>
</dbReference>
<evidence type="ECO:0000313" key="9">
    <source>
        <dbReference type="Proteomes" id="UP000829720"/>
    </source>
</evidence>
<dbReference type="InterPro" id="IPR001849">
    <property type="entry name" value="PH_domain"/>
</dbReference>
<dbReference type="Proteomes" id="UP000829720">
    <property type="component" value="Unassembled WGS sequence"/>
</dbReference>
<dbReference type="FunFam" id="3.30.505.10:FF:000008">
    <property type="entry name" value="SH2B adapter protein 1 isoform 2"/>
    <property type="match status" value="1"/>
</dbReference>
<dbReference type="PANTHER" id="PTHR10872">
    <property type="entry name" value="SH2B ADAPTER PROTEIN"/>
    <property type="match status" value="1"/>
</dbReference>
<reference evidence="8" key="1">
    <citation type="submission" date="2021-01" db="EMBL/GenBank/DDBJ databases">
        <authorList>
            <person name="Zahm M."/>
            <person name="Roques C."/>
            <person name="Cabau C."/>
            <person name="Klopp C."/>
            <person name="Donnadieu C."/>
            <person name="Jouanno E."/>
            <person name="Lampietro C."/>
            <person name="Louis A."/>
            <person name="Herpin A."/>
            <person name="Echchiki A."/>
            <person name="Berthelot C."/>
            <person name="Parey E."/>
            <person name="Roest-Crollius H."/>
            <person name="Braasch I."/>
            <person name="Postlethwait J."/>
            <person name="Bobe J."/>
            <person name="Montfort J."/>
            <person name="Bouchez O."/>
            <person name="Begum T."/>
            <person name="Mejri S."/>
            <person name="Adams A."/>
            <person name="Chen W.-J."/>
            <person name="Guiguen Y."/>
        </authorList>
    </citation>
    <scope>NUCLEOTIDE SEQUENCE</scope>
    <source>
        <tissue evidence="8">Blood</tissue>
    </source>
</reference>
<sequence>MNGHTIQQGTPEPSLRRFQSWREFCEFHAHATARDLATHYRHFAREQQRQDVVSVDSFSKQFSDLFQEYFCSEVARDDSSPPLPPHARGGWRIMSFSEVQGSSYAERRGPQTLLALLASKVDPLVSRIPLGRELPLECSSVDSDCPALPLFSSHSQEDETPDRGDIWGSTATDWYPHTAPLLPASPQTGASGVTHFSVAQIRRRARGLLRKCLQGSGRPAGQGGFKVRRGAMEPVEQVSLSPPGHPSCQAQTRPPPASRWFEWLACRFGLQSNLPWVGPRDSCKEGLLKYLVVHDTMVDTRTDWQRCKLLLWRAQEGMGGEGYQLELFDPPKGFSPKLTARCSEISEIRRCNRLEMPDNRNTFVLKVNNYPGSIIFETDSDHQVSSWTAEINDCINIGPDSMDIELITSPLDDDMGCASRGRSESISQGSMSLGMSGQILRPMDHLLTPYPWFHGAISRVKAAQLVQTSGAEGHGAFLVRQSETRRGDYVLTFNFKGQAKHLRLTLTEWGQCRVQHLHFSSVLDMLSHYRLHPIPLECASTCHVTLSSFVAAGSAAPGQSSDSPVVLVPFSLHRWSSEPSLAHTSPSSLRHQTPPAGLSPISQPQLGSASPQGQPADALRRSASVGRRPLQLHPNLRPPQLDSNYELEPFSRGRQRAIDNQYMVL</sequence>
<comment type="similarity">
    <text evidence="1">Belongs to the SH2B adapter family.</text>
</comment>
<feature type="domain" description="PH" evidence="7">
    <location>
        <begin position="281"/>
        <end position="396"/>
    </location>
</feature>
<dbReference type="InterPro" id="IPR030523">
    <property type="entry name" value="SH2B"/>
</dbReference>
<protein>
    <recommendedName>
        <fullName evidence="10">SH2B adapter protein 3</fullName>
    </recommendedName>
</protein>
<evidence type="ECO:0000259" key="7">
    <source>
        <dbReference type="PROSITE" id="PS50003"/>
    </source>
</evidence>
<feature type="domain" description="SH2" evidence="6">
    <location>
        <begin position="452"/>
        <end position="550"/>
    </location>
</feature>
<dbReference type="OrthoDB" id="10047184at2759"/>
<dbReference type="AlphaFoldDB" id="A0A8T3CDI2"/>
<dbReference type="PRINTS" id="PR00401">
    <property type="entry name" value="SH2DOMAIN"/>
</dbReference>
<dbReference type="Gene3D" id="6.10.140.110">
    <property type="match status" value="1"/>
</dbReference>
<keyword evidence="9" id="KW-1185">Reference proteome</keyword>
<accession>A0A8T3CDI2</accession>
<dbReference type="InterPro" id="IPR000980">
    <property type="entry name" value="SH2"/>
</dbReference>
<dbReference type="GO" id="GO:0005886">
    <property type="term" value="C:plasma membrane"/>
    <property type="evidence" value="ECO:0007669"/>
    <property type="project" value="TreeGrafter"/>
</dbReference>
<dbReference type="InterPro" id="IPR036290">
    <property type="entry name" value="Phe_ZIP_sf"/>
</dbReference>
<evidence type="ECO:0000313" key="8">
    <source>
        <dbReference type="EMBL" id="KAI1881930.1"/>
    </source>
</evidence>
<dbReference type="InterPro" id="IPR015012">
    <property type="entry name" value="Phe_ZIP"/>
</dbReference>
<dbReference type="SUPFAM" id="SSF50729">
    <property type="entry name" value="PH domain-like"/>
    <property type="match status" value="1"/>
</dbReference>
<evidence type="ECO:0008006" key="10">
    <source>
        <dbReference type="Google" id="ProtNLM"/>
    </source>
</evidence>